<evidence type="ECO:0000256" key="4">
    <source>
        <dbReference type="ARBA" id="ARBA00022898"/>
    </source>
</evidence>
<proteinExistence type="inferred from homology"/>
<comment type="similarity">
    <text evidence="2 6">Belongs to the group II decarboxylase family.</text>
</comment>
<accession>A0ABT1A6M0</accession>
<dbReference type="SUPFAM" id="SSF53383">
    <property type="entry name" value="PLP-dependent transferases"/>
    <property type="match status" value="1"/>
</dbReference>
<dbReference type="PANTHER" id="PTHR11999:SF70">
    <property type="entry name" value="MIP05841P"/>
    <property type="match status" value="1"/>
</dbReference>
<gene>
    <name evidence="7" type="ORF">KDL28_26695</name>
</gene>
<sequence length="456" mass="46944">MGADDIGLLRTAAELAIDHVAGVDERAAAPTAAAVAGLAAFDEELTAAGRPAAETLRLLAEVGGPATVASTGARYFGFVTGATLPVALGAAFLTDAWDQNAALPVMSPVAAALHGVVRGWLVEVLGLPGATDVGFVTGATMANAAGLAAARDALLAGAGWDAQADGLFGAPPITVVVGGNAHSTLRKSLGLVGLGRERVLVVPADDQGRMLPDRLPEVDGPVLLCAQAGEVNTGAFDPFEPLADWVAERRGWLHVDGAFGLWALADPQRAHLVRGLVRADSWATDGHKWLNVTYDCGIAFVAREGALRRSFASVAGYLPPDEGFEAMHHTPQSSQRARQIEVWAALRTLGRDGLAELVRRTCAVAAVVAERLAGHGFTVLNDVELNQVLVRPPAPVDAAALAAAVQADGRVWCGPTDWRGAPALRISVSSWKSTPADGAAAADVVAECAASLAAHE</sequence>
<evidence type="ECO:0000256" key="1">
    <source>
        <dbReference type="ARBA" id="ARBA00001933"/>
    </source>
</evidence>
<protein>
    <submittedName>
        <fullName evidence="7">Aspartate aminotransferase family protein</fullName>
    </submittedName>
</protein>
<dbReference type="RefSeq" id="WP_252442875.1">
    <property type="nucleotide sequence ID" value="NZ_JAGSOV010000057.1"/>
</dbReference>
<evidence type="ECO:0000256" key="6">
    <source>
        <dbReference type="RuleBase" id="RU000382"/>
    </source>
</evidence>
<evidence type="ECO:0000313" key="7">
    <source>
        <dbReference type="EMBL" id="MCO1658660.1"/>
    </source>
</evidence>
<dbReference type="InterPro" id="IPR015424">
    <property type="entry name" value="PyrdxlP-dep_Trfase"/>
</dbReference>
<comment type="caution">
    <text evidence="7">The sequence shown here is derived from an EMBL/GenBank/DDBJ whole genome shotgun (WGS) entry which is preliminary data.</text>
</comment>
<dbReference type="Gene3D" id="3.40.640.10">
    <property type="entry name" value="Type I PLP-dependent aspartate aminotransferase-like (Major domain)"/>
    <property type="match status" value="1"/>
</dbReference>
<dbReference type="Gene3D" id="3.90.1150.10">
    <property type="entry name" value="Aspartate Aminotransferase, domain 1"/>
    <property type="match status" value="1"/>
</dbReference>
<dbReference type="InterPro" id="IPR015421">
    <property type="entry name" value="PyrdxlP-dep_Trfase_major"/>
</dbReference>
<keyword evidence="3" id="KW-0210">Decarboxylase</keyword>
<evidence type="ECO:0000256" key="2">
    <source>
        <dbReference type="ARBA" id="ARBA00009533"/>
    </source>
</evidence>
<dbReference type="InterPro" id="IPR002129">
    <property type="entry name" value="PyrdxlP-dep_de-COase"/>
</dbReference>
<dbReference type="Pfam" id="PF00282">
    <property type="entry name" value="Pyridoxal_deC"/>
    <property type="match status" value="1"/>
</dbReference>
<dbReference type="Proteomes" id="UP001165283">
    <property type="component" value="Unassembled WGS sequence"/>
</dbReference>
<reference evidence="7" key="1">
    <citation type="submission" date="2021-04" db="EMBL/GenBank/DDBJ databases">
        <title>Pseudonocardia sp. nov., isolated from sandy soil of mangrove forest.</title>
        <authorList>
            <person name="Zan Z."/>
            <person name="Huang R."/>
            <person name="Liu W."/>
        </authorList>
    </citation>
    <scope>NUCLEOTIDE SEQUENCE</scope>
    <source>
        <strain evidence="7">S2-4</strain>
    </source>
</reference>
<dbReference type="EMBL" id="JAGSOV010000057">
    <property type="protein sequence ID" value="MCO1658660.1"/>
    <property type="molecule type" value="Genomic_DNA"/>
</dbReference>
<keyword evidence="8" id="KW-1185">Reference proteome</keyword>
<keyword evidence="7" id="KW-0032">Aminotransferase</keyword>
<keyword evidence="7" id="KW-0808">Transferase</keyword>
<dbReference type="InterPro" id="IPR010977">
    <property type="entry name" value="Aromatic_deC"/>
</dbReference>
<evidence type="ECO:0000313" key="8">
    <source>
        <dbReference type="Proteomes" id="UP001165283"/>
    </source>
</evidence>
<keyword evidence="4 6" id="KW-0663">Pyridoxal phosphate</keyword>
<organism evidence="7 8">
    <name type="scientific">Pseudonocardia humida</name>
    <dbReference type="NCBI Taxonomy" id="2800819"/>
    <lineage>
        <taxon>Bacteria</taxon>
        <taxon>Bacillati</taxon>
        <taxon>Actinomycetota</taxon>
        <taxon>Actinomycetes</taxon>
        <taxon>Pseudonocardiales</taxon>
        <taxon>Pseudonocardiaceae</taxon>
        <taxon>Pseudonocardia</taxon>
    </lineage>
</organism>
<dbReference type="GO" id="GO:0008483">
    <property type="term" value="F:transaminase activity"/>
    <property type="evidence" value="ECO:0007669"/>
    <property type="project" value="UniProtKB-KW"/>
</dbReference>
<dbReference type="InterPro" id="IPR015422">
    <property type="entry name" value="PyrdxlP-dep_Trfase_small"/>
</dbReference>
<evidence type="ECO:0000256" key="5">
    <source>
        <dbReference type="ARBA" id="ARBA00023239"/>
    </source>
</evidence>
<keyword evidence="5 6" id="KW-0456">Lyase</keyword>
<name>A0ABT1A6M0_9PSEU</name>
<evidence type="ECO:0000256" key="3">
    <source>
        <dbReference type="ARBA" id="ARBA00022793"/>
    </source>
</evidence>
<dbReference type="PANTHER" id="PTHR11999">
    <property type="entry name" value="GROUP II PYRIDOXAL-5-PHOSPHATE DECARBOXYLASE"/>
    <property type="match status" value="1"/>
</dbReference>
<comment type="cofactor">
    <cofactor evidence="1 6">
        <name>pyridoxal 5'-phosphate</name>
        <dbReference type="ChEBI" id="CHEBI:597326"/>
    </cofactor>
</comment>